<dbReference type="Proteomes" id="UP000050535">
    <property type="component" value="Unassembled WGS sequence"/>
</dbReference>
<proteinExistence type="predicted"/>
<reference evidence="4" key="1">
    <citation type="submission" date="2013-11" db="EMBL/GenBank/DDBJ databases">
        <authorList>
            <person name="Hoang H.T."/>
            <person name="Killian M.L."/>
            <person name="Madson D.M."/>
            <person name="Arruda P.H.E."/>
            <person name="Sun D."/>
            <person name="Schwartz K.J."/>
            <person name="Yoon K."/>
        </authorList>
    </citation>
    <scope>NUCLEOTIDE SEQUENCE [LARGE SCALE GENOMIC DNA]</scope>
    <source>
        <strain evidence="4">CDK2</strain>
    </source>
</reference>
<keyword evidence="4" id="KW-1185">Reference proteome</keyword>
<evidence type="ECO:0000256" key="1">
    <source>
        <dbReference type="SAM" id="MobiDB-lite"/>
    </source>
</evidence>
<dbReference type="RefSeq" id="WP_054582695.1">
    <property type="nucleotide sequence ID" value="NZ_LGUC01000001.1"/>
</dbReference>
<accession>A0A0P7H7M2</accession>
<dbReference type="AlphaFoldDB" id="A0A0P7H7M2"/>
<evidence type="ECO:0000313" key="4">
    <source>
        <dbReference type="Proteomes" id="UP000050535"/>
    </source>
</evidence>
<feature type="compositionally biased region" description="Basic and acidic residues" evidence="1">
    <location>
        <begin position="10"/>
        <end position="20"/>
    </location>
</feature>
<dbReference type="EMBL" id="LGUC01000001">
    <property type="protein sequence ID" value="KPN29390.1"/>
    <property type="molecule type" value="Genomic_DNA"/>
</dbReference>
<gene>
    <name evidence="3" type="ORF">SY89_00103</name>
</gene>
<name>A0A0P7H7M2_9EURY</name>
<dbReference type="OrthoDB" id="186853at2157"/>
<dbReference type="STRING" id="699431.SY89_00103"/>
<comment type="caution">
    <text evidence="3">The sequence shown here is derived from an EMBL/GenBank/DDBJ whole genome shotgun (WGS) entry which is preliminary data.</text>
</comment>
<protein>
    <recommendedName>
        <fullName evidence="2">DUF7511 domain-containing protein</fullName>
    </recommendedName>
</protein>
<dbReference type="Pfam" id="PF24351">
    <property type="entry name" value="DUF7511"/>
    <property type="match status" value="1"/>
</dbReference>
<sequence>MTLPTANGGDRSDTATDGRRFLTPPAPVLRLQFVGGVAEPDQATLYPADAADIDRMETWLTIDAGVVRELSNCR</sequence>
<evidence type="ECO:0000313" key="3">
    <source>
        <dbReference type="EMBL" id="KPN29390.1"/>
    </source>
</evidence>
<feature type="domain" description="DUF7511" evidence="2">
    <location>
        <begin position="29"/>
        <end position="74"/>
    </location>
</feature>
<dbReference type="InterPro" id="IPR055933">
    <property type="entry name" value="DUF7511"/>
</dbReference>
<organism evidence="3 4">
    <name type="scientific">Halolamina pelagica</name>
    <dbReference type="NCBI Taxonomy" id="699431"/>
    <lineage>
        <taxon>Archaea</taxon>
        <taxon>Methanobacteriati</taxon>
        <taxon>Methanobacteriota</taxon>
        <taxon>Stenosarchaea group</taxon>
        <taxon>Halobacteria</taxon>
        <taxon>Halobacteriales</taxon>
        <taxon>Haloferacaceae</taxon>
    </lineage>
</organism>
<evidence type="ECO:0000259" key="2">
    <source>
        <dbReference type="Pfam" id="PF24351"/>
    </source>
</evidence>
<feature type="region of interest" description="Disordered" evidence="1">
    <location>
        <begin position="1"/>
        <end position="22"/>
    </location>
</feature>